<dbReference type="GO" id="GO:0000978">
    <property type="term" value="F:RNA polymerase II cis-regulatory region sequence-specific DNA binding"/>
    <property type="evidence" value="ECO:0007669"/>
    <property type="project" value="TreeGrafter"/>
</dbReference>
<dbReference type="EMBL" id="WUAV01000002">
    <property type="protein sequence ID" value="KAF1767554.1"/>
    <property type="molecule type" value="Genomic_DNA"/>
</dbReference>
<evidence type="ECO:0000256" key="5">
    <source>
        <dbReference type="PROSITE-ProRule" id="PRU00108"/>
    </source>
</evidence>
<feature type="compositionally biased region" description="Acidic residues" evidence="8">
    <location>
        <begin position="800"/>
        <end position="838"/>
    </location>
</feature>
<evidence type="ECO:0000256" key="2">
    <source>
        <dbReference type="ARBA" id="ARBA00023125"/>
    </source>
</evidence>
<feature type="compositionally biased region" description="Basic and acidic residues" evidence="8">
    <location>
        <begin position="293"/>
        <end position="320"/>
    </location>
</feature>
<feature type="compositionally biased region" description="Acidic residues" evidence="8">
    <location>
        <begin position="275"/>
        <end position="291"/>
    </location>
</feature>
<dbReference type="Gene3D" id="1.10.10.60">
    <property type="entry name" value="Homeodomain-like"/>
    <property type="match status" value="3"/>
</dbReference>
<dbReference type="InterPro" id="IPR009057">
    <property type="entry name" value="Homeodomain-like_sf"/>
</dbReference>
<evidence type="ECO:0000256" key="1">
    <source>
        <dbReference type="ARBA" id="ARBA00004123"/>
    </source>
</evidence>
<dbReference type="KEGG" id="crq:GCK72_007513"/>
<feature type="compositionally biased region" description="Acidic residues" evidence="8">
    <location>
        <begin position="742"/>
        <end position="751"/>
    </location>
</feature>
<evidence type="ECO:0000256" key="6">
    <source>
        <dbReference type="RuleBase" id="RU000682"/>
    </source>
</evidence>
<accession>A0A6A5HLR3</accession>
<comment type="subcellular location">
    <subcellularLocation>
        <location evidence="1 5 6">Nucleus</location>
    </subcellularLocation>
</comment>
<keyword evidence="3 5" id="KW-0371">Homeobox</keyword>
<reference evidence="10 11" key="1">
    <citation type="submission" date="2019-12" db="EMBL/GenBank/DDBJ databases">
        <title>Chromosome-level assembly of the Caenorhabditis remanei genome.</title>
        <authorList>
            <person name="Teterina A.A."/>
            <person name="Willis J.H."/>
            <person name="Phillips P.C."/>
        </authorList>
    </citation>
    <scope>NUCLEOTIDE SEQUENCE [LARGE SCALE GENOMIC DNA]</scope>
    <source>
        <strain evidence="10 11">PX506</strain>
        <tissue evidence="10">Whole organism</tissue>
    </source>
</reference>
<feature type="compositionally biased region" description="Basic and acidic residues" evidence="8">
    <location>
        <begin position="672"/>
        <end position="694"/>
    </location>
</feature>
<dbReference type="InterPro" id="IPR001356">
    <property type="entry name" value="HD"/>
</dbReference>
<feature type="domain" description="Homeobox" evidence="9">
    <location>
        <begin position="376"/>
        <end position="436"/>
    </location>
</feature>
<feature type="compositionally biased region" description="Acidic residues" evidence="8">
    <location>
        <begin position="255"/>
        <end position="265"/>
    </location>
</feature>
<feature type="coiled-coil region" evidence="7">
    <location>
        <begin position="875"/>
        <end position="902"/>
    </location>
</feature>
<dbReference type="RefSeq" id="XP_053590462.1">
    <property type="nucleotide sequence ID" value="XM_053726268.1"/>
</dbReference>
<dbReference type="CDD" id="cd00086">
    <property type="entry name" value="homeodomain"/>
    <property type="match status" value="3"/>
</dbReference>
<keyword evidence="4 5" id="KW-0539">Nucleus</keyword>
<proteinExistence type="predicted"/>
<dbReference type="Proteomes" id="UP000483820">
    <property type="component" value="Chromosome II"/>
</dbReference>
<feature type="region of interest" description="Disordered" evidence="8">
    <location>
        <begin position="178"/>
        <end position="363"/>
    </location>
</feature>
<dbReference type="GO" id="GO:0005634">
    <property type="term" value="C:nucleus"/>
    <property type="evidence" value="ECO:0007669"/>
    <property type="project" value="UniProtKB-SubCell"/>
</dbReference>
<dbReference type="GO" id="GO:0000981">
    <property type="term" value="F:DNA-binding transcription factor activity, RNA polymerase II-specific"/>
    <property type="evidence" value="ECO:0007669"/>
    <property type="project" value="TreeGrafter"/>
</dbReference>
<dbReference type="CTD" id="9826427"/>
<keyword evidence="7" id="KW-0175">Coiled coil</keyword>
<feature type="compositionally biased region" description="Acidic residues" evidence="8">
    <location>
        <begin position="321"/>
        <end position="349"/>
    </location>
</feature>
<dbReference type="PROSITE" id="PS50071">
    <property type="entry name" value="HOMEOBOX_2"/>
    <property type="match status" value="2"/>
</dbReference>
<evidence type="ECO:0000313" key="10">
    <source>
        <dbReference type="EMBL" id="KAF1767554.1"/>
    </source>
</evidence>
<dbReference type="SUPFAM" id="SSF46689">
    <property type="entry name" value="Homeodomain-like"/>
    <property type="match status" value="3"/>
</dbReference>
<dbReference type="GeneID" id="9826427"/>
<dbReference type="Pfam" id="PF00046">
    <property type="entry name" value="Homeodomain"/>
    <property type="match status" value="3"/>
</dbReference>
<evidence type="ECO:0000313" key="11">
    <source>
        <dbReference type="Proteomes" id="UP000483820"/>
    </source>
</evidence>
<comment type="caution">
    <text evidence="10">The sequence shown here is derived from an EMBL/GenBank/DDBJ whole genome shotgun (WGS) entry which is preliminary data.</text>
</comment>
<feature type="compositionally biased region" description="Basic and acidic residues" evidence="8">
    <location>
        <begin position="188"/>
        <end position="207"/>
    </location>
</feature>
<dbReference type="PANTHER" id="PTHR24327">
    <property type="entry name" value="HOMEOBOX PROTEIN"/>
    <property type="match status" value="1"/>
</dbReference>
<dbReference type="AlphaFoldDB" id="A0A6A5HLR3"/>
<evidence type="ECO:0000256" key="8">
    <source>
        <dbReference type="SAM" id="MobiDB-lite"/>
    </source>
</evidence>
<dbReference type="InterPro" id="IPR050460">
    <property type="entry name" value="Distal-less_Homeobox_TF"/>
</dbReference>
<gene>
    <name evidence="10" type="ORF">GCK72_007513</name>
</gene>
<feature type="region of interest" description="Disordered" evidence="8">
    <location>
        <begin position="652"/>
        <end position="869"/>
    </location>
</feature>
<dbReference type="PANTHER" id="PTHR24327:SF41">
    <property type="entry name" value="BRAIN-SPECIFIC HOMEOBOX PROTEIN"/>
    <property type="match status" value="1"/>
</dbReference>
<feature type="compositionally biased region" description="Basic and acidic residues" evidence="8">
    <location>
        <begin position="236"/>
        <end position="254"/>
    </location>
</feature>
<sequence>MIRQMTVPVEILDVKIDVSLKCRMCGSVIRKLTVEKEAARCNKCQSKTKACLDSCKMKVNVIHSQNYFEVELSSQTITQFVKNLVKSQGKSRSEWMNINYWPTWNNKKVDMVLRLSETKWSCIGIMELEEDLKPVPNPQMQGTDGRIFGQSEDIGFEDREVKVEEVEEPDGGLRQMEENTNVQGEEQAEGREKIHENGSGMRVDEAVVRNNQRSKGGERERPVSPKIEDVELEEDVEHRRIPEDFDDGGLRGYDDMDMDYDDIEEGEGRQRNFVDFDDGDLSGEDDMDMDLDLGTRIRNVEDHSNASREELEESDSHEGEESSGDDSDSDQESEGDSEDEEEEESDEEPEQKQTKRRSVKAVIPKTVHRNVQMKKENTTGPRIFFFVNQKKVLNVEFKRKEYPSKEEYERIAKKTSLTVEQVTRWFKHERYLMKKRGIIEKPKSRKRFDDRQIAAMNRAFERNQHPNKKQRKPVLAETGLTDDQHHYVMIRQMTVPVEILDVKIDVSLKCRTCGSVIRKLTVEKEVARCNKCQSQLKVCLETCKMKVNVIHSQNYFEVELSSQTITQFVKNLVKSQGRSRYEWMNINYWPTWRNKKVELVLRLSETKWSCIGINELEEDLKPVPNPQMQEANGWISGRSEDIDFENREVKVEEVEEPDGGPRLMEENTNVQGEERAEGRERHKNGNDMRVDEAVVRSNQRRRNGERERPVSPKIEDVEFEENVEHRRIPEDFDDGGLRGYDEMDMDYDDFAAGEGEGRERNLGNGDVNGEDDMDMDLDLGRDNRDEEELSNDSREKHEESDSDEGEECDPSSGEDSDSEQESEGDDEDEEEEESDEEPEQKQTKRRSAKAVIPKTVPNNVRSKNGTKPQREFFSVEQKERLNDEFKRKAHHSKEQYERIAKEIGLTVRQVTRWFDNQRYRKKFN</sequence>
<evidence type="ECO:0000259" key="9">
    <source>
        <dbReference type="PROSITE" id="PS50071"/>
    </source>
</evidence>
<evidence type="ECO:0000256" key="4">
    <source>
        <dbReference type="ARBA" id="ARBA00023242"/>
    </source>
</evidence>
<feature type="compositionally biased region" description="Polar residues" evidence="8">
    <location>
        <begin position="856"/>
        <end position="867"/>
    </location>
</feature>
<protein>
    <recommendedName>
        <fullName evidence="9">Homeobox domain-containing protein</fullName>
    </recommendedName>
</protein>
<organism evidence="10 11">
    <name type="scientific">Caenorhabditis remanei</name>
    <name type="common">Caenorhabditis vulgaris</name>
    <dbReference type="NCBI Taxonomy" id="31234"/>
    <lineage>
        <taxon>Eukaryota</taxon>
        <taxon>Metazoa</taxon>
        <taxon>Ecdysozoa</taxon>
        <taxon>Nematoda</taxon>
        <taxon>Chromadorea</taxon>
        <taxon>Rhabditida</taxon>
        <taxon>Rhabditina</taxon>
        <taxon>Rhabditomorpha</taxon>
        <taxon>Rhabditoidea</taxon>
        <taxon>Rhabditidae</taxon>
        <taxon>Peloderinae</taxon>
        <taxon>Caenorhabditis</taxon>
    </lineage>
</organism>
<feature type="compositionally biased region" description="Basic and acidic residues" evidence="8">
    <location>
        <begin position="215"/>
        <end position="229"/>
    </location>
</feature>
<feature type="DNA-binding region" description="Homeobox" evidence="5">
    <location>
        <begin position="378"/>
        <end position="437"/>
    </location>
</feature>
<evidence type="ECO:0000256" key="7">
    <source>
        <dbReference type="SAM" id="Coils"/>
    </source>
</evidence>
<feature type="domain" description="Homeobox" evidence="9">
    <location>
        <begin position="864"/>
        <end position="924"/>
    </location>
</feature>
<dbReference type="SMART" id="SM00389">
    <property type="entry name" value="HOX"/>
    <property type="match status" value="3"/>
</dbReference>
<feature type="compositionally biased region" description="Acidic residues" evidence="8">
    <location>
        <begin position="768"/>
        <end position="777"/>
    </location>
</feature>
<keyword evidence="2 5" id="KW-0238">DNA-binding</keyword>
<name>A0A6A5HLR3_CAERE</name>
<evidence type="ECO:0000256" key="3">
    <source>
        <dbReference type="ARBA" id="ARBA00023155"/>
    </source>
</evidence>
<feature type="compositionally biased region" description="Basic and acidic residues" evidence="8">
    <location>
        <begin position="702"/>
        <end position="741"/>
    </location>
</feature>